<dbReference type="AlphaFoldDB" id="A0A178FBZ1"/>
<organism evidence="2 3">
    <name type="scientific">Trichophyton violaceum</name>
    <dbReference type="NCBI Taxonomy" id="34388"/>
    <lineage>
        <taxon>Eukaryota</taxon>
        <taxon>Fungi</taxon>
        <taxon>Dikarya</taxon>
        <taxon>Ascomycota</taxon>
        <taxon>Pezizomycotina</taxon>
        <taxon>Eurotiomycetes</taxon>
        <taxon>Eurotiomycetidae</taxon>
        <taxon>Onygenales</taxon>
        <taxon>Arthrodermataceae</taxon>
        <taxon>Trichophyton</taxon>
    </lineage>
</organism>
<reference evidence="2 3" key="1">
    <citation type="submission" date="2016-05" db="EMBL/GenBank/DDBJ databases">
        <title>Genome sequencing of Trichophyton violaceum CMCC(F)T3l isolated from hair.</title>
        <authorList>
            <person name="Zhan P."/>
            <person name="Tao Y."/>
            <person name="Liu W."/>
        </authorList>
    </citation>
    <scope>NUCLEOTIDE SEQUENCE [LARGE SCALE GENOMIC DNA]</scope>
    <source>
        <strain evidence="3">CMCC(F)T3l</strain>
    </source>
</reference>
<feature type="region of interest" description="Disordered" evidence="1">
    <location>
        <begin position="14"/>
        <end position="83"/>
    </location>
</feature>
<name>A0A178FBZ1_TRIVO</name>
<evidence type="ECO:0000313" key="2">
    <source>
        <dbReference type="EMBL" id="OAL68917.1"/>
    </source>
</evidence>
<feature type="compositionally biased region" description="Low complexity" evidence="1">
    <location>
        <begin position="14"/>
        <end position="56"/>
    </location>
</feature>
<proteinExistence type="predicted"/>
<protein>
    <submittedName>
        <fullName evidence="2">Uncharacterized protein</fullName>
    </submittedName>
</protein>
<sequence length="83" mass="8626">MCGAIIALAPAQDLPPLLPTTTTTATAPSTNITITTPAAAPSSYNPAATTTEAPAPQVSRVRRDEGRMKKEDRHGHQAKMGDS</sequence>
<evidence type="ECO:0000313" key="3">
    <source>
        <dbReference type="Proteomes" id="UP000243519"/>
    </source>
</evidence>
<dbReference type="Proteomes" id="UP000243519">
    <property type="component" value="Unassembled WGS sequence"/>
</dbReference>
<gene>
    <name evidence="2" type="ORF">A7D00_7172</name>
</gene>
<accession>A0A178FBZ1</accession>
<comment type="caution">
    <text evidence="2">The sequence shown here is derived from an EMBL/GenBank/DDBJ whole genome shotgun (WGS) entry which is preliminary data.</text>
</comment>
<dbReference type="EMBL" id="LHPN01000020">
    <property type="protein sequence ID" value="OAL68917.1"/>
    <property type="molecule type" value="Genomic_DNA"/>
</dbReference>
<evidence type="ECO:0000256" key="1">
    <source>
        <dbReference type="SAM" id="MobiDB-lite"/>
    </source>
</evidence>
<keyword evidence="3" id="KW-1185">Reference proteome</keyword>
<feature type="compositionally biased region" description="Basic and acidic residues" evidence="1">
    <location>
        <begin position="61"/>
        <end position="83"/>
    </location>
</feature>